<protein>
    <submittedName>
        <fullName evidence="1">Uncharacterized protein</fullName>
    </submittedName>
</protein>
<evidence type="ECO:0000313" key="1">
    <source>
        <dbReference type="EMBL" id="MED6151584.1"/>
    </source>
</evidence>
<gene>
    <name evidence="1" type="ORF">PIB30_083846</name>
</gene>
<sequence length="138" mass="16260">METPLDTNENKRLFMRAFVLFIQKCFLLPTSAANITLRALPTIFDIENTRRRNWALHVHIFLLEEVKKGKVQNTKSINACCYVMLIIYFHETHFGKDAKEPEAQPPWIRYWTGGTLWKRLEEEKRHATGLVKTGQNER</sequence>
<organism evidence="1 2">
    <name type="scientific">Stylosanthes scabra</name>
    <dbReference type="NCBI Taxonomy" id="79078"/>
    <lineage>
        <taxon>Eukaryota</taxon>
        <taxon>Viridiplantae</taxon>
        <taxon>Streptophyta</taxon>
        <taxon>Embryophyta</taxon>
        <taxon>Tracheophyta</taxon>
        <taxon>Spermatophyta</taxon>
        <taxon>Magnoliopsida</taxon>
        <taxon>eudicotyledons</taxon>
        <taxon>Gunneridae</taxon>
        <taxon>Pentapetalae</taxon>
        <taxon>rosids</taxon>
        <taxon>fabids</taxon>
        <taxon>Fabales</taxon>
        <taxon>Fabaceae</taxon>
        <taxon>Papilionoideae</taxon>
        <taxon>50 kb inversion clade</taxon>
        <taxon>dalbergioids sensu lato</taxon>
        <taxon>Dalbergieae</taxon>
        <taxon>Pterocarpus clade</taxon>
        <taxon>Stylosanthes</taxon>
    </lineage>
</organism>
<reference evidence="1 2" key="1">
    <citation type="journal article" date="2023" name="Plants (Basel)">
        <title>Bridging the Gap: Combining Genomics and Transcriptomics Approaches to Understand Stylosanthes scabra, an Orphan Legume from the Brazilian Caatinga.</title>
        <authorList>
            <person name="Ferreira-Neto J.R.C."/>
            <person name="da Silva M.D."/>
            <person name="Binneck E."/>
            <person name="de Melo N.F."/>
            <person name="da Silva R.H."/>
            <person name="de Melo A.L.T.M."/>
            <person name="Pandolfi V."/>
            <person name="Bustamante F.O."/>
            <person name="Brasileiro-Vidal A.C."/>
            <person name="Benko-Iseppon A.M."/>
        </authorList>
    </citation>
    <scope>NUCLEOTIDE SEQUENCE [LARGE SCALE GENOMIC DNA]</scope>
    <source>
        <tissue evidence="1">Leaves</tissue>
    </source>
</reference>
<dbReference type="Proteomes" id="UP001341840">
    <property type="component" value="Unassembled WGS sequence"/>
</dbReference>
<accession>A0ABU6TRY0</accession>
<dbReference type="EMBL" id="JASCZI010091961">
    <property type="protein sequence ID" value="MED6151584.1"/>
    <property type="molecule type" value="Genomic_DNA"/>
</dbReference>
<keyword evidence="2" id="KW-1185">Reference proteome</keyword>
<dbReference type="PANTHER" id="PTHR34835">
    <property type="entry name" value="OS07G0283600 PROTEIN-RELATED"/>
    <property type="match status" value="1"/>
</dbReference>
<comment type="caution">
    <text evidence="1">The sequence shown here is derived from an EMBL/GenBank/DDBJ whole genome shotgun (WGS) entry which is preliminary data.</text>
</comment>
<name>A0ABU6TRY0_9FABA</name>
<proteinExistence type="predicted"/>
<evidence type="ECO:0000313" key="2">
    <source>
        <dbReference type="Proteomes" id="UP001341840"/>
    </source>
</evidence>